<proteinExistence type="predicted"/>
<organism evidence="2 3">
    <name type="scientific">Dacryopinax primogenitus (strain DJM 731)</name>
    <name type="common">Brown rot fungus</name>
    <dbReference type="NCBI Taxonomy" id="1858805"/>
    <lineage>
        <taxon>Eukaryota</taxon>
        <taxon>Fungi</taxon>
        <taxon>Dikarya</taxon>
        <taxon>Basidiomycota</taxon>
        <taxon>Agaricomycotina</taxon>
        <taxon>Dacrymycetes</taxon>
        <taxon>Dacrymycetales</taxon>
        <taxon>Dacrymycetaceae</taxon>
        <taxon>Dacryopinax</taxon>
    </lineage>
</organism>
<gene>
    <name evidence="2" type="ORF">DACRYDRAFT_104512</name>
</gene>
<feature type="compositionally biased region" description="Basic and acidic residues" evidence="1">
    <location>
        <begin position="80"/>
        <end position="91"/>
    </location>
</feature>
<evidence type="ECO:0000313" key="3">
    <source>
        <dbReference type="Proteomes" id="UP000030653"/>
    </source>
</evidence>
<name>M5G8W9_DACPD</name>
<keyword evidence="3" id="KW-1185">Reference proteome</keyword>
<dbReference type="HOGENOM" id="CLU_2426978_0_0_1"/>
<dbReference type="Proteomes" id="UP000030653">
    <property type="component" value="Unassembled WGS sequence"/>
</dbReference>
<accession>M5G8W9</accession>
<dbReference type="GeneID" id="63683003"/>
<dbReference type="RefSeq" id="XP_040631524.1">
    <property type="nucleotide sequence ID" value="XM_040767941.1"/>
</dbReference>
<protein>
    <submittedName>
        <fullName evidence="2">Uncharacterized protein</fullName>
    </submittedName>
</protein>
<sequence>MPLKIAIMGVLSYLKKYMVNVIVIDSNDEPPARKTFGDEDYDCNHASPSLGEEEDEEVILKEIAVDLRQHAASMSTTGIDSRDLKGRGRGR</sequence>
<feature type="region of interest" description="Disordered" evidence="1">
    <location>
        <begin position="72"/>
        <end position="91"/>
    </location>
</feature>
<reference evidence="2 3" key="1">
    <citation type="journal article" date="2012" name="Science">
        <title>The Paleozoic origin of enzymatic lignin decomposition reconstructed from 31 fungal genomes.</title>
        <authorList>
            <person name="Floudas D."/>
            <person name="Binder M."/>
            <person name="Riley R."/>
            <person name="Barry K."/>
            <person name="Blanchette R.A."/>
            <person name="Henrissat B."/>
            <person name="Martinez A.T."/>
            <person name="Otillar R."/>
            <person name="Spatafora J.W."/>
            <person name="Yadav J.S."/>
            <person name="Aerts A."/>
            <person name="Benoit I."/>
            <person name="Boyd A."/>
            <person name="Carlson A."/>
            <person name="Copeland A."/>
            <person name="Coutinho P.M."/>
            <person name="de Vries R.P."/>
            <person name="Ferreira P."/>
            <person name="Findley K."/>
            <person name="Foster B."/>
            <person name="Gaskell J."/>
            <person name="Glotzer D."/>
            <person name="Gorecki P."/>
            <person name="Heitman J."/>
            <person name="Hesse C."/>
            <person name="Hori C."/>
            <person name="Igarashi K."/>
            <person name="Jurgens J.A."/>
            <person name="Kallen N."/>
            <person name="Kersten P."/>
            <person name="Kohler A."/>
            <person name="Kuees U."/>
            <person name="Kumar T.K.A."/>
            <person name="Kuo A."/>
            <person name="LaButti K."/>
            <person name="Larrondo L.F."/>
            <person name="Lindquist E."/>
            <person name="Ling A."/>
            <person name="Lombard V."/>
            <person name="Lucas S."/>
            <person name="Lundell T."/>
            <person name="Martin R."/>
            <person name="McLaughlin D.J."/>
            <person name="Morgenstern I."/>
            <person name="Morin E."/>
            <person name="Murat C."/>
            <person name="Nagy L.G."/>
            <person name="Nolan M."/>
            <person name="Ohm R.A."/>
            <person name="Patyshakuliyeva A."/>
            <person name="Rokas A."/>
            <person name="Ruiz-Duenas F.J."/>
            <person name="Sabat G."/>
            <person name="Salamov A."/>
            <person name="Samejima M."/>
            <person name="Schmutz J."/>
            <person name="Slot J.C."/>
            <person name="St John F."/>
            <person name="Stenlid J."/>
            <person name="Sun H."/>
            <person name="Sun S."/>
            <person name="Syed K."/>
            <person name="Tsang A."/>
            <person name="Wiebenga A."/>
            <person name="Young D."/>
            <person name="Pisabarro A."/>
            <person name="Eastwood D.C."/>
            <person name="Martin F."/>
            <person name="Cullen D."/>
            <person name="Grigoriev I.V."/>
            <person name="Hibbett D.S."/>
        </authorList>
    </citation>
    <scope>NUCLEOTIDE SEQUENCE [LARGE SCALE GENOMIC DNA]</scope>
    <source>
        <strain evidence="2 3">DJM-731 SS1</strain>
    </source>
</reference>
<evidence type="ECO:0000256" key="1">
    <source>
        <dbReference type="SAM" id="MobiDB-lite"/>
    </source>
</evidence>
<evidence type="ECO:0000313" key="2">
    <source>
        <dbReference type="EMBL" id="EJU04630.1"/>
    </source>
</evidence>
<dbReference type="AlphaFoldDB" id="M5G8W9"/>
<dbReference type="EMBL" id="JH795857">
    <property type="protein sequence ID" value="EJU04630.1"/>
    <property type="molecule type" value="Genomic_DNA"/>
</dbReference>